<dbReference type="AlphaFoldDB" id="A0A172TRJ8"/>
<dbReference type="PANTHER" id="PTHR43283:SF11">
    <property type="entry name" value="BETA-LACTAMASE-RELATED DOMAIN-CONTAINING PROTEIN"/>
    <property type="match status" value="1"/>
</dbReference>
<dbReference type="Pfam" id="PF00144">
    <property type="entry name" value="Beta-lactamase"/>
    <property type="match status" value="1"/>
</dbReference>
<evidence type="ECO:0000259" key="3">
    <source>
        <dbReference type="Pfam" id="PF00144"/>
    </source>
</evidence>
<evidence type="ECO:0000313" key="4">
    <source>
        <dbReference type="EMBL" id="ANE49504.1"/>
    </source>
</evidence>
<reference evidence="5" key="1">
    <citation type="submission" date="2015-01" db="EMBL/GenBank/DDBJ databases">
        <title>Flavisolibacter sp./LCS9/ whole genome sequencing.</title>
        <authorList>
            <person name="Kim M.K."/>
            <person name="Srinivasan S."/>
            <person name="Lee J.-J."/>
        </authorList>
    </citation>
    <scope>NUCLEOTIDE SEQUENCE [LARGE SCALE GENOMIC DNA]</scope>
    <source>
        <strain evidence="5">LCS9</strain>
    </source>
</reference>
<keyword evidence="2" id="KW-0732">Signal</keyword>
<dbReference type="SUPFAM" id="SSF56601">
    <property type="entry name" value="beta-lactamase/transpeptidase-like"/>
    <property type="match status" value="1"/>
</dbReference>
<feature type="chain" id="PRO_5008001028" evidence="2">
    <location>
        <begin position="20"/>
        <end position="414"/>
    </location>
</feature>
<dbReference type="EMBL" id="CP011390">
    <property type="protein sequence ID" value="ANE49504.1"/>
    <property type="molecule type" value="Genomic_DNA"/>
</dbReference>
<dbReference type="STRING" id="1492898.SY85_02315"/>
<dbReference type="GO" id="GO:0016787">
    <property type="term" value="F:hydrolase activity"/>
    <property type="evidence" value="ECO:0007669"/>
    <property type="project" value="UniProtKB-KW"/>
</dbReference>
<dbReference type="InterPro" id="IPR050789">
    <property type="entry name" value="Diverse_Enzym_Activities"/>
</dbReference>
<keyword evidence="1" id="KW-0378">Hydrolase</keyword>
<accession>A0A172TRJ8</accession>
<dbReference type="PATRIC" id="fig|1492898.3.peg.506"/>
<reference evidence="4 5" key="2">
    <citation type="journal article" date="2016" name="Int. J. Syst. Evol. Microbiol.">
        <title>Flavisolibacter tropicus sp. nov., isolated from tropical soil.</title>
        <authorList>
            <person name="Lee J.J."/>
            <person name="Kang M.S."/>
            <person name="Kim G.S."/>
            <person name="Lee C.S."/>
            <person name="Lim S."/>
            <person name="Lee J."/>
            <person name="Roh S.H."/>
            <person name="Kang H."/>
            <person name="Ha J.M."/>
            <person name="Bae S."/>
            <person name="Jung H.Y."/>
            <person name="Kim M.K."/>
        </authorList>
    </citation>
    <scope>NUCLEOTIDE SEQUENCE [LARGE SCALE GENOMIC DNA]</scope>
    <source>
        <strain evidence="4 5">LCS9</strain>
    </source>
</reference>
<dbReference type="InterPro" id="IPR012338">
    <property type="entry name" value="Beta-lactam/transpept-like"/>
</dbReference>
<name>A0A172TRJ8_9BACT</name>
<feature type="signal peptide" evidence="2">
    <location>
        <begin position="1"/>
        <end position="19"/>
    </location>
</feature>
<organism evidence="4 5">
    <name type="scientific">Flavisolibacter tropicus</name>
    <dbReference type="NCBI Taxonomy" id="1492898"/>
    <lineage>
        <taxon>Bacteria</taxon>
        <taxon>Pseudomonadati</taxon>
        <taxon>Bacteroidota</taxon>
        <taxon>Chitinophagia</taxon>
        <taxon>Chitinophagales</taxon>
        <taxon>Chitinophagaceae</taxon>
        <taxon>Flavisolibacter</taxon>
    </lineage>
</organism>
<evidence type="ECO:0000313" key="5">
    <source>
        <dbReference type="Proteomes" id="UP000077177"/>
    </source>
</evidence>
<dbReference type="InterPro" id="IPR001466">
    <property type="entry name" value="Beta-lactam-related"/>
</dbReference>
<protein>
    <submittedName>
        <fullName evidence="4">Beta-lactamase</fullName>
    </submittedName>
</protein>
<keyword evidence="5" id="KW-1185">Reference proteome</keyword>
<evidence type="ECO:0000256" key="2">
    <source>
        <dbReference type="SAM" id="SignalP"/>
    </source>
</evidence>
<dbReference type="PANTHER" id="PTHR43283">
    <property type="entry name" value="BETA-LACTAMASE-RELATED"/>
    <property type="match status" value="1"/>
</dbReference>
<proteinExistence type="predicted"/>
<gene>
    <name evidence="4" type="ORF">SY85_02315</name>
</gene>
<feature type="domain" description="Beta-lactamase-related" evidence="3">
    <location>
        <begin position="120"/>
        <end position="391"/>
    </location>
</feature>
<evidence type="ECO:0000256" key="1">
    <source>
        <dbReference type="ARBA" id="ARBA00022801"/>
    </source>
</evidence>
<dbReference type="Gene3D" id="3.40.710.10">
    <property type="entry name" value="DD-peptidase/beta-lactamase superfamily"/>
    <property type="match status" value="1"/>
</dbReference>
<dbReference type="KEGG" id="fla:SY85_02315"/>
<dbReference type="RefSeq" id="WP_066401615.1">
    <property type="nucleotide sequence ID" value="NZ_CP011390.1"/>
</dbReference>
<dbReference type="OrthoDB" id="1185352at2"/>
<dbReference type="Proteomes" id="UP000077177">
    <property type="component" value="Chromosome"/>
</dbReference>
<sequence>MRTPLMMTLGLGISVLAVAQPANRVKKESPSYFPSKNNWTHQSPQTAGFDTALLSQAIHFAQEKESKNPRDLEIAHAMTFGKEPFGDGVGPFAVRGDATGIIIHKGYIIAEWGEPNRVDMTFSVTKSFLSTVVGLAVDKGLIKSADDTVAKYVPPIERYDPAGGQRTAADLGQPQLLYPFATEHNRRLTWDVMLRQTSDWEGTLWGKPEWADRPDANASNWLNRKRNEPGTVYEYNDVRVNALALAATSVWRHPLPQVLKEYIMDPIGASSTWRWTSYRNAWIVLDGQPVQSASGGGHWGGGMFINAYDMARFGLLSLHKGNWNGQQLISTNWINRSLTPTSAQPTYGYMNYFLNTDKKYLPSAPASAFVHVGNGTNIIYVDPEHDLVMVVRWIENNAIDNLVKLVLAAQKKSS</sequence>